<dbReference type="PROSITE" id="PS00432">
    <property type="entry name" value="ACTINS_2"/>
    <property type="match status" value="1"/>
</dbReference>
<feature type="region of interest" description="Disordered" evidence="6">
    <location>
        <begin position="40"/>
        <end position="92"/>
    </location>
</feature>
<organism evidence="7 8">
    <name type="scientific">Acipenser ruthenus</name>
    <name type="common">Sterlet sturgeon</name>
    <dbReference type="NCBI Taxonomy" id="7906"/>
    <lineage>
        <taxon>Eukaryota</taxon>
        <taxon>Metazoa</taxon>
        <taxon>Chordata</taxon>
        <taxon>Craniata</taxon>
        <taxon>Vertebrata</taxon>
        <taxon>Euteleostomi</taxon>
        <taxon>Actinopterygii</taxon>
        <taxon>Chondrostei</taxon>
        <taxon>Acipenseriformes</taxon>
        <taxon>Acipenseridae</taxon>
        <taxon>Acipenser</taxon>
    </lineage>
</organism>
<dbReference type="SMART" id="SM00268">
    <property type="entry name" value="ACTIN"/>
    <property type="match status" value="1"/>
</dbReference>
<feature type="region of interest" description="Disordered" evidence="6">
    <location>
        <begin position="253"/>
        <end position="277"/>
    </location>
</feature>
<dbReference type="AlphaFoldDB" id="A0A444UW24"/>
<evidence type="ECO:0000256" key="5">
    <source>
        <dbReference type="RuleBase" id="RU000487"/>
    </source>
</evidence>
<evidence type="ECO:0000256" key="6">
    <source>
        <dbReference type="SAM" id="MobiDB-lite"/>
    </source>
</evidence>
<dbReference type="SUPFAM" id="SSF53067">
    <property type="entry name" value="Actin-like ATPase domain"/>
    <property type="match status" value="1"/>
</dbReference>
<feature type="compositionally biased region" description="Acidic residues" evidence="6">
    <location>
        <begin position="76"/>
        <end position="87"/>
    </location>
</feature>
<accession>A0A444UW24</accession>
<dbReference type="Pfam" id="PF00022">
    <property type="entry name" value="Actin"/>
    <property type="match status" value="1"/>
</dbReference>
<dbReference type="Gene3D" id="3.90.640.10">
    <property type="entry name" value="Actin, Chain A, domain 4"/>
    <property type="match status" value="1"/>
</dbReference>
<dbReference type="FunFam" id="3.90.640.10:FF:000019">
    <property type="entry name" value="ARP5 actin-related protein 5 homolog"/>
    <property type="match status" value="1"/>
</dbReference>
<protein>
    <submittedName>
        <fullName evidence="7">Actin-related protein 5</fullName>
    </submittedName>
</protein>
<feature type="compositionally biased region" description="Pro residues" evidence="6">
    <location>
        <begin position="257"/>
        <end position="271"/>
    </location>
</feature>
<comment type="similarity">
    <text evidence="5">Belongs to the actin family.</text>
</comment>
<dbReference type="InterPro" id="IPR004001">
    <property type="entry name" value="Actin_CS"/>
</dbReference>
<evidence type="ECO:0000313" key="7">
    <source>
        <dbReference type="EMBL" id="RXM92349.1"/>
    </source>
</evidence>
<evidence type="ECO:0000256" key="3">
    <source>
        <dbReference type="ARBA" id="ARBA00023242"/>
    </source>
</evidence>
<dbReference type="GO" id="GO:0005634">
    <property type="term" value="C:nucleus"/>
    <property type="evidence" value="ECO:0007669"/>
    <property type="project" value="UniProtKB-SubCell"/>
</dbReference>
<dbReference type="EMBL" id="SCEB01006442">
    <property type="protein sequence ID" value="RXM92349.1"/>
    <property type="molecule type" value="Genomic_DNA"/>
</dbReference>
<dbReference type="InterPro" id="IPR043129">
    <property type="entry name" value="ATPase_NBD"/>
</dbReference>
<comment type="subunit">
    <text evidence="4">Polymerization of globular actin (G-actin) leads to a structural filament (F-actin) in the form of a two-stranded helix. Each actin can bind to 4 others.</text>
</comment>
<dbReference type="PANTHER" id="PTHR11937">
    <property type="entry name" value="ACTIN"/>
    <property type="match status" value="1"/>
</dbReference>
<comment type="caution">
    <text evidence="7">The sequence shown here is derived from an EMBL/GenBank/DDBJ whole genome shotgun (WGS) entry which is preliminary data.</text>
</comment>
<dbReference type="Gene3D" id="3.30.420.40">
    <property type="match status" value="2"/>
</dbReference>
<sequence>MANHLDLLSELHYLEKAPSLERLRTAQKRRNQQLKKWAQYEKEMQSKKRKADRKRNAPQLPRKRVSFTASTPDLEQTLDESELEPEFSEDHTEVEKPANPVQPMFNLAEYHQLFLGTERLRAPEIIFQPSMIGEEQAGIVETVQYVLDRYPKEQQGALVQNVLLTGGNLMYPGTRERLERELLAIRPFQSHFQVRMASNPVLDAWYGARDWAVMCTDQEEGWITRSDYEEKGGEYLKEHCASNTFVPMSIAKQTPKAPEPAPAPVPAPVAPSTPITG</sequence>
<dbReference type="InterPro" id="IPR004000">
    <property type="entry name" value="Actin"/>
</dbReference>
<reference evidence="7 8" key="1">
    <citation type="submission" date="2019-01" db="EMBL/GenBank/DDBJ databases">
        <title>Draft Genome and Complete Hox-Cluster Characterization of the Sterlet Sturgeon (Acipenser ruthenus).</title>
        <authorList>
            <person name="Wei Q."/>
        </authorList>
    </citation>
    <scope>NUCLEOTIDE SEQUENCE [LARGE SCALE GENOMIC DNA]</scope>
    <source>
        <strain evidence="7">WHYD16114868_AA</strain>
        <tissue evidence="7">Blood</tissue>
    </source>
</reference>
<keyword evidence="3" id="KW-0539">Nucleus</keyword>
<evidence type="ECO:0000313" key="8">
    <source>
        <dbReference type="Proteomes" id="UP000289886"/>
    </source>
</evidence>
<proteinExistence type="inferred from homology"/>
<name>A0A444UW24_ACIRT</name>
<gene>
    <name evidence="7" type="ORF">EOD39_20227</name>
</gene>
<dbReference type="FunFam" id="3.30.420.40:FF:000048">
    <property type="entry name" value="ARP5 actin-related protein 5 homolog"/>
    <property type="match status" value="1"/>
</dbReference>
<evidence type="ECO:0000256" key="4">
    <source>
        <dbReference type="ARBA" id="ARBA00038582"/>
    </source>
</evidence>
<evidence type="ECO:0000256" key="2">
    <source>
        <dbReference type="ARBA" id="ARBA00023097"/>
    </source>
</evidence>
<keyword evidence="2" id="KW-0558">Oxidation</keyword>
<dbReference type="Proteomes" id="UP000289886">
    <property type="component" value="Unassembled WGS sequence"/>
</dbReference>
<comment type="subcellular location">
    <subcellularLocation>
        <location evidence="1">Nucleus</location>
    </subcellularLocation>
</comment>
<evidence type="ECO:0000256" key="1">
    <source>
        <dbReference type="ARBA" id="ARBA00004123"/>
    </source>
</evidence>
<keyword evidence="8" id="KW-1185">Reference proteome</keyword>
<dbReference type="FunFam" id="3.30.420.40:FF:000058">
    <property type="entry name" value="Putative actin-related protein 5"/>
    <property type="match status" value="1"/>
</dbReference>